<dbReference type="PANTHER" id="PTHR42852">
    <property type="entry name" value="THIOL:DISULFIDE INTERCHANGE PROTEIN DSBE"/>
    <property type="match status" value="1"/>
</dbReference>
<keyword evidence="4" id="KW-0676">Redox-active center</keyword>
<keyword evidence="3" id="KW-1015">Disulfide bond</keyword>
<dbReference type="InterPro" id="IPR000866">
    <property type="entry name" value="AhpC/TSA"/>
</dbReference>
<dbReference type="Pfam" id="PF00578">
    <property type="entry name" value="AhpC-TSA"/>
    <property type="match status" value="1"/>
</dbReference>
<feature type="domain" description="Thioredoxin" evidence="6">
    <location>
        <begin position="524"/>
        <end position="665"/>
    </location>
</feature>
<dbReference type="Proteomes" id="UP001193734">
    <property type="component" value="Unassembled WGS sequence"/>
</dbReference>
<evidence type="ECO:0000256" key="1">
    <source>
        <dbReference type="ARBA" id="ARBA00004196"/>
    </source>
</evidence>
<protein>
    <submittedName>
        <fullName evidence="7">TlpA family protein disulfide reductase</fullName>
    </submittedName>
</protein>
<dbReference type="InterPro" id="IPR013766">
    <property type="entry name" value="Thioredoxin_domain"/>
</dbReference>
<reference evidence="7 8" key="1">
    <citation type="submission" date="2020-05" db="EMBL/GenBank/DDBJ databases">
        <title>Distinct polysaccharide utilization as determinants for interspecies competition between intestinal Prevotella spp.</title>
        <authorList>
            <person name="Galvez E.J.C."/>
            <person name="Iljazovic A."/>
            <person name="Strowig T."/>
        </authorList>
    </citation>
    <scope>NUCLEOTIDE SEQUENCE [LARGE SCALE GENOMIC DNA]</scope>
    <source>
        <strain evidence="7 8">PROD</strain>
    </source>
</reference>
<evidence type="ECO:0000259" key="6">
    <source>
        <dbReference type="PROSITE" id="PS51352"/>
    </source>
</evidence>
<proteinExistence type="predicted"/>
<dbReference type="SUPFAM" id="SSF52833">
    <property type="entry name" value="Thioredoxin-like"/>
    <property type="match status" value="1"/>
</dbReference>
<accession>A0ABX2ARG8</accession>
<dbReference type="PANTHER" id="PTHR42852:SF6">
    <property type="entry name" value="THIOL:DISULFIDE INTERCHANGE PROTEIN DSBE"/>
    <property type="match status" value="1"/>
</dbReference>
<sequence length="665" mass="76345">MKTILTIITSLLLTATAAAKGTETNSSEAMKKDVERFIKADDKKTGFSHPGTGHYVWNFKYLLNESDAASGRLPQSLKKIDRAFERHTGKATTVLTHSPSDGDSPFHWLSFSWPDTYWSRICFRYNMRDDFTYRFATFTGPDSLRTLYGIVWRREMFYDKDSLPCHTIDGYLIKMTGRHWRIDDLNTTYVPGRNQSNKSKATPTDTTAFVELREKTKYITGLYATHKANNDERGCDAAVYFFHKLAEDLESTLTVKQFDEISDLAKKMYTGSSTCQRNNILVKALASLQRKSKKRFLPGELVRTTYNKPFMKNEFQMKLVSETYACSKETDRQPVKRNISGTVAPGTSKLTFKPITYPFGDYNNIAIGEDGSFTYTYEAEPDQMFEIVDDKGRKYAVIADTVPIVLDMEHRSINASDLNMKFMACQNRIHDYEREAKKYTTDIEMYTQPMDKDGLLALIDSADAATDNIIRANMDNPIAAYYLSGSYANMSYGRLGSLLDSTRVYASHRAMMPVWQFYRNMEKRRPGRMYTDVELSDPDGKTRRLSEYVGHGYVLLYFWNIQDGASRGEIPMLKIMNRRYKDDGLNIIGVYLDSDHNNWARYVEKRGIHWTHLSNLKGFDSEVARAYGITSMPEYVLIGPDGRIVSSGLIGHWLQERIEEIFNKK</sequence>
<dbReference type="InterPro" id="IPR050553">
    <property type="entry name" value="Thioredoxin_ResA/DsbE_sf"/>
</dbReference>
<evidence type="ECO:0000256" key="5">
    <source>
        <dbReference type="SAM" id="SignalP"/>
    </source>
</evidence>
<evidence type="ECO:0000256" key="3">
    <source>
        <dbReference type="ARBA" id="ARBA00023157"/>
    </source>
</evidence>
<evidence type="ECO:0000256" key="2">
    <source>
        <dbReference type="ARBA" id="ARBA00022748"/>
    </source>
</evidence>
<feature type="chain" id="PRO_5045461294" evidence="5">
    <location>
        <begin position="20"/>
        <end position="665"/>
    </location>
</feature>
<keyword evidence="2" id="KW-0201">Cytochrome c-type biogenesis</keyword>
<gene>
    <name evidence="7" type="ORF">HPS55_01615</name>
</gene>
<dbReference type="EMBL" id="JABKKE010000001">
    <property type="protein sequence ID" value="NPE13039.1"/>
    <property type="molecule type" value="Genomic_DNA"/>
</dbReference>
<dbReference type="CDD" id="cd02966">
    <property type="entry name" value="TlpA_like_family"/>
    <property type="match status" value="1"/>
</dbReference>
<feature type="signal peptide" evidence="5">
    <location>
        <begin position="1"/>
        <end position="19"/>
    </location>
</feature>
<dbReference type="Gene3D" id="3.40.30.10">
    <property type="entry name" value="Glutaredoxin"/>
    <property type="match status" value="1"/>
</dbReference>
<keyword evidence="5" id="KW-0732">Signal</keyword>
<dbReference type="InterPro" id="IPR036249">
    <property type="entry name" value="Thioredoxin-like_sf"/>
</dbReference>
<dbReference type="PROSITE" id="PS51352">
    <property type="entry name" value="THIOREDOXIN_2"/>
    <property type="match status" value="1"/>
</dbReference>
<dbReference type="RefSeq" id="WP_172174018.1">
    <property type="nucleotide sequence ID" value="NZ_CASGIA010000003.1"/>
</dbReference>
<evidence type="ECO:0000313" key="7">
    <source>
        <dbReference type="EMBL" id="NPE13039.1"/>
    </source>
</evidence>
<dbReference type="GeneID" id="82156453"/>
<organism evidence="7 8">
    <name type="scientific">Xylanibacter rodentium</name>
    <dbReference type="NCBI Taxonomy" id="2736289"/>
    <lineage>
        <taxon>Bacteria</taxon>
        <taxon>Pseudomonadati</taxon>
        <taxon>Bacteroidota</taxon>
        <taxon>Bacteroidia</taxon>
        <taxon>Bacteroidales</taxon>
        <taxon>Prevotellaceae</taxon>
        <taxon>Xylanibacter</taxon>
    </lineage>
</organism>
<evidence type="ECO:0000313" key="8">
    <source>
        <dbReference type="Proteomes" id="UP001193734"/>
    </source>
</evidence>
<keyword evidence="8" id="KW-1185">Reference proteome</keyword>
<name>A0ABX2ARG8_9BACT</name>
<evidence type="ECO:0000256" key="4">
    <source>
        <dbReference type="ARBA" id="ARBA00023284"/>
    </source>
</evidence>
<comment type="caution">
    <text evidence="7">The sequence shown here is derived from an EMBL/GenBank/DDBJ whole genome shotgun (WGS) entry which is preliminary data.</text>
</comment>
<comment type="subcellular location">
    <subcellularLocation>
        <location evidence="1">Cell envelope</location>
    </subcellularLocation>
</comment>